<dbReference type="InterPro" id="IPR027417">
    <property type="entry name" value="P-loop_NTPase"/>
</dbReference>
<evidence type="ECO:0000259" key="1">
    <source>
        <dbReference type="Pfam" id="PF07728"/>
    </source>
</evidence>
<dbReference type="EMBL" id="RCZI01000010">
    <property type="protein sequence ID" value="TPG23514.1"/>
    <property type="molecule type" value="Genomic_DNA"/>
</dbReference>
<dbReference type="InterPro" id="IPR052934">
    <property type="entry name" value="Methyl-DNA_Rec/Restrict_Enz"/>
</dbReference>
<dbReference type="Gene3D" id="3.40.50.300">
    <property type="entry name" value="P-loop containing nucleotide triphosphate hydrolases"/>
    <property type="match status" value="1"/>
</dbReference>
<dbReference type="Pfam" id="PF07728">
    <property type="entry name" value="AAA_5"/>
    <property type="match status" value="1"/>
</dbReference>
<evidence type="ECO:0000313" key="3">
    <source>
        <dbReference type="Proteomes" id="UP000319212"/>
    </source>
</evidence>
<proteinExistence type="predicted"/>
<organism evidence="2 3">
    <name type="scientific">Variovorax guangxiensis</name>
    <dbReference type="NCBI Taxonomy" id="1775474"/>
    <lineage>
        <taxon>Bacteria</taxon>
        <taxon>Pseudomonadati</taxon>
        <taxon>Pseudomonadota</taxon>
        <taxon>Betaproteobacteria</taxon>
        <taxon>Burkholderiales</taxon>
        <taxon>Comamonadaceae</taxon>
        <taxon>Variovorax</taxon>
    </lineage>
</organism>
<dbReference type="OrthoDB" id="9781481at2"/>
<name>A0A502DES1_9BURK</name>
<comment type="caution">
    <text evidence="2">The sequence shown here is derived from an EMBL/GenBank/DDBJ whole genome shotgun (WGS) entry which is preliminary data.</text>
</comment>
<reference evidence="2 3" key="1">
    <citation type="journal article" date="2019" name="Environ. Microbiol.">
        <title>Species interactions and distinct microbial communities in high Arctic permafrost affected cryosols are associated with the CH4 and CO2 gas fluxes.</title>
        <authorList>
            <person name="Altshuler I."/>
            <person name="Hamel J."/>
            <person name="Turney S."/>
            <person name="Magnuson E."/>
            <person name="Levesque R."/>
            <person name="Greer C."/>
            <person name="Whyte L.G."/>
        </authorList>
    </citation>
    <scope>NUCLEOTIDE SEQUENCE [LARGE SCALE GENOMIC DNA]</scope>
    <source>
        <strain evidence="2 3">S06.C</strain>
    </source>
</reference>
<evidence type="ECO:0000313" key="2">
    <source>
        <dbReference type="EMBL" id="TPG23514.1"/>
    </source>
</evidence>
<sequence>MQLGVSTSPRLWKISIDGTGLSPTRQHCFTHGEARIGWGHVGDLRNADLTDPNFKLGSNDRSTLGDFSQNIQPGDIVLCIGSATEVAAVGVVQGEYRHEEATPAGVRKDYKNVLPVKWLATGLQFSILELNASKRFTLKTVYEIDRFTWAELRQALLAGDVKMADPHKQQADAPLAQIEPYVLIIDEINRGNVSRIFGELITLIEPSKRIGAPEALHATLPYSRKRFGVPVNVHLIGTMNTADRSLTGLDIALRRRFAFKEMPPRPELLDGVLVEDIDIGKMLRTMNERIEVLLDRDHCLGHAYFLPLKRTRKLDQLAAIFQQSVLPLLQEYFFDDAERIGWVLNDPNAPPGVEPFIRSDLASGSTLQRLFGEANAAKVRDNRWAVNERALKSAESYRNISNTGA</sequence>
<protein>
    <recommendedName>
        <fullName evidence="1">ATPase dynein-related AAA domain-containing protein</fullName>
    </recommendedName>
</protein>
<dbReference type="PANTHER" id="PTHR37291:SF1">
    <property type="entry name" value="TYPE IV METHYL-DIRECTED RESTRICTION ENZYME ECOKMCRB SUBUNIT"/>
    <property type="match status" value="1"/>
</dbReference>
<feature type="domain" description="ATPase dynein-related AAA" evidence="1">
    <location>
        <begin position="169"/>
        <end position="257"/>
    </location>
</feature>
<dbReference type="Proteomes" id="UP000319212">
    <property type="component" value="Unassembled WGS sequence"/>
</dbReference>
<dbReference type="GO" id="GO:0016887">
    <property type="term" value="F:ATP hydrolysis activity"/>
    <property type="evidence" value="ECO:0007669"/>
    <property type="project" value="InterPro"/>
</dbReference>
<dbReference type="InterPro" id="IPR011704">
    <property type="entry name" value="ATPase_dyneun-rel_AAA"/>
</dbReference>
<dbReference type="SUPFAM" id="SSF52540">
    <property type="entry name" value="P-loop containing nucleoside triphosphate hydrolases"/>
    <property type="match status" value="1"/>
</dbReference>
<dbReference type="AlphaFoldDB" id="A0A502DES1"/>
<gene>
    <name evidence="2" type="ORF">EAH82_20645</name>
</gene>
<dbReference type="GO" id="GO:0005524">
    <property type="term" value="F:ATP binding"/>
    <property type="evidence" value="ECO:0007669"/>
    <property type="project" value="InterPro"/>
</dbReference>
<dbReference type="PANTHER" id="PTHR37291">
    <property type="entry name" value="5-METHYLCYTOSINE-SPECIFIC RESTRICTION ENZYME B"/>
    <property type="match status" value="1"/>
</dbReference>
<accession>A0A502DES1</accession>